<organism evidence="2 3">
    <name type="scientific">Defluviitalea saccharophila</name>
    <dbReference type="NCBI Taxonomy" id="879970"/>
    <lineage>
        <taxon>Bacteria</taxon>
        <taxon>Bacillati</taxon>
        <taxon>Bacillota</taxon>
        <taxon>Clostridia</taxon>
        <taxon>Lachnospirales</taxon>
        <taxon>Defluviitaleaceae</taxon>
        <taxon>Defluviitalea</taxon>
    </lineage>
</organism>
<evidence type="ECO:0000259" key="1">
    <source>
        <dbReference type="Pfam" id="PF18765"/>
    </source>
</evidence>
<reference evidence="2 3" key="1">
    <citation type="submission" date="2023-03" db="EMBL/GenBank/DDBJ databases">
        <title>Novel Species.</title>
        <authorList>
            <person name="Ma S."/>
        </authorList>
    </citation>
    <scope>NUCLEOTIDE SEQUENCE [LARGE SCALE GENOMIC DNA]</scope>
    <source>
        <strain evidence="2 3">LIND6LT2</strain>
    </source>
</reference>
<name>A0ABZ2Y560_9FIRM</name>
<proteinExistence type="predicted"/>
<dbReference type="EMBL" id="CP121687">
    <property type="protein sequence ID" value="WZL69759.1"/>
    <property type="molecule type" value="Genomic_DNA"/>
</dbReference>
<feature type="domain" description="Polymerase beta nucleotidyltransferase" evidence="1">
    <location>
        <begin position="11"/>
        <end position="57"/>
    </location>
</feature>
<dbReference type="RefSeq" id="WP_341876747.1">
    <property type="nucleotide sequence ID" value="NZ_CP121687.1"/>
</dbReference>
<dbReference type="Pfam" id="PF18765">
    <property type="entry name" value="Polbeta"/>
    <property type="match status" value="1"/>
</dbReference>
<protein>
    <submittedName>
        <fullName evidence="2">Nucleotidyltransferase domain-containing protein</fullName>
    </submittedName>
</protein>
<sequence>MYLPEEYKKIIVDFLKKEFNPKFIYLFGSFAKGEGREDSDIDLAIYTDASINSYDLLYVRIVSLLK</sequence>
<dbReference type="Gene3D" id="3.30.460.10">
    <property type="entry name" value="Beta Polymerase, domain 2"/>
    <property type="match status" value="1"/>
</dbReference>
<keyword evidence="3" id="KW-1185">Reference proteome</keyword>
<dbReference type="InterPro" id="IPR043519">
    <property type="entry name" value="NT_sf"/>
</dbReference>
<dbReference type="SUPFAM" id="SSF81301">
    <property type="entry name" value="Nucleotidyltransferase"/>
    <property type="match status" value="1"/>
</dbReference>
<evidence type="ECO:0000313" key="3">
    <source>
        <dbReference type="Proteomes" id="UP001486565"/>
    </source>
</evidence>
<dbReference type="CDD" id="cd05403">
    <property type="entry name" value="NT_KNTase_like"/>
    <property type="match status" value="1"/>
</dbReference>
<gene>
    <name evidence="2" type="ORF">QBE51_13395</name>
</gene>
<dbReference type="InterPro" id="IPR041633">
    <property type="entry name" value="Polbeta"/>
</dbReference>
<evidence type="ECO:0000313" key="2">
    <source>
        <dbReference type="EMBL" id="WZL69759.1"/>
    </source>
</evidence>
<dbReference type="Proteomes" id="UP001486565">
    <property type="component" value="Chromosome"/>
</dbReference>
<accession>A0ABZ2Y560</accession>